<sequence length="1375" mass="153592">MNQRAPIECDPETSHIITGLLTRPCQTRATTNKYKDSLKLLIPIRLKPRSQEPSPLDQSGFLSYVWMSWMSPLFYKAYKSTLEYGDLWTISDNDRGEINGKRFERLWEDEVERKGKKAASLGWVALRFVRTRLIVALLALVISTIAAFVTSAVLVRKLLAYTEAVEVDLRYGILLVFSIFMMNIIRICGDVFFWVFSCRTATRLRSGALALAFRRLAYLRSLQDWSVGEIVNVCANDACVIGNFLISSLVMLVAATIATYLIIGPGALIGTVITFSLFFPLQMILGRAVSMIRIRCIRVTDERVKKMNEILSYIKLIKMYAWEKPFMKTIAGIRAVERRLLEKAGLIQSYSISIIPVVPSLASVSSILIHVAMGNTLSASEAFTLVALLNVMRVVIGPTPFAVRMVAEGSVALRRLKAIIILERIEPNPRLEDTSDIMVEIREGTFGWDVVQRDKKTGKKNDQKDTHIPTEREQISQEDKYHEDDIMSNTCLTNGVRLTTLPSGVIYDSSKISPTLYSINLQLKKGEITGVCGLVGSGKSSLLSAILGQMHTLEGVCQVAGQFAYVAQEAWIFNASVKENILFGEEMDEERYRMVISACSLGPDRDVLRDGDETEIGERGVNLSGGQKQRISLARAVYADRDVYLLDDPLSAVDTHVGRHIFTNCIMGTLRDKTVLFVTHQLQYLQACDTILVMSNGRIAEQGPHDDLISEGGEYARFITAHNIKDGETREGATNLETNKQHVMRHISEVQSLPGDLDGQSESSIHERDEDSPLSAELTSTRGPGWHTYHAYVESMGGYLNATGLFLSFIVLVGLLVFNNWWLGYWIQTSNSSQGNSSGLEGDEMSLSEDANLGFYALVYAVSLAVVFVVAGLKSLIYMKLTMRSSSTLHNRLFERVVRSPMRFFDTTPTGHILNRFSKDMDEVDVMLPVNVDIAVMNTMVIIASIVSISAVFYYFMIVIIPVCIVSYFIFVFYRRGVNDLKRLENSSRSPWFSHIGSTTMGLSTIHAYDKTEEVIAKFLDLLDMNAYPLMLFRMAMRWAGARLELLVLVIITITNLMVVLKHGSVPPTLAGLAISYAMQLTGLFQFTMSMVADAEARFLSAERILQYTKLLELEAPDETTEKPDKQWPSQGAIKFNNFKMRYRDNLPLVLKSITCNIQAGQKIGIVGRTGSGKSSLGVALFRLLEAVEGSIFIDGVDISKVGLTHLRSKLSIIPQDPVLFIGTIRYNLDPFREHEDEALWQVLDKVYMQEKISSLTHGLESLVTEGGDNFSVGEKQLLCMARVLLRNSKILFLDEATAAIDTETDSLIQQTIRTAFNDCTTLTIAHRLNTILDSDKILVMDDGKIVEFDSPSDLQSDPTSIFSKMVLPAESQNE</sequence>
<feature type="domain" description="ABC transporter" evidence="13">
    <location>
        <begin position="496"/>
        <end position="721"/>
    </location>
</feature>
<evidence type="ECO:0000259" key="13">
    <source>
        <dbReference type="PROSITE" id="PS50893"/>
    </source>
</evidence>
<feature type="transmembrane region" description="Helical" evidence="12">
    <location>
        <begin position="799"/>
        <end position="822"/>
    </location>
</feature>
<evidence type="ECO:0000256" key="10">
    <source>
        <dbReference type="ARBA" id="ARBA00023180"/>
    </source>
</evidence>
<reference evidence="15" key="2">
    <citation type="submission" date="2021-01" db="UniProtKB">
        <authorList>
            <consortium name="EnsemblMetazoa"/>
        </authorList>
    </citation>
    <scope>IDENTIFICATION</scope>
</reference>
<dbReference type="PANTHER" id="PTHR24223">
    <property type="entry name" value="ATP-BINDING CASSETTE SUB-FAMILY C"/>
    <property type="match status" value="1"/>
</dbReference>
<dbReference type="KEGG" id="spu:593868"/>
<dbReference type="RefSeq" id="XP_030837497.1">
    <property type="nucleotide sequence ID" value="XM_030981637.1"/>
</dbReference>
<evidence type="ECO:0000313" key="15">
    <source>
        <dbReference type="EnsemblMetazoa" id="XP_030837497"/>
    </source>
</evidence>
<dbReference type="GO" id="GO:0005524">
    <property type="term" value="F:ATP binding"/>
    <property type="evidence" value="ECO:0007669"/>
    <property type="project" value="UniProtKB-KW"/>
</dbReference>
<evidence type="ECO:0000256" key="11">
    <source>
        <dbReference type="SAM" id="MobiDB-lite"/>
    </source>
</evidence>
<dbReference type="InterPro" id="IPR003439">
    <property type="entry name" value="ABC_transporter-like_ATP-bd"/>
</dbReference>
<feature type="transmembrane region" description="Helical" evidence="12">
    <location>
        <begin position="133"/>
        <end position="153"/>
    </location>
</feature>
<dbReference type="SUPFAM" id="SSF52540">
    <property type="entry name" value="P-loop containing nucleoside triphosphate hydrolases"/>
    <property type="match status" value="2"/>
</dbReference>
<evidence type="ECO:0000256" key="12">
    <source>
        <dbReference type="SAM" id="Phobius"/>
    </source>
</evidence>
<keyword evidence="16" id="KW-1185">Reference proteome</keyword>
<evidence type="ECO:0000256" key="6">
    <source>
        <dbReference type="ARBA" id="ARBA00022741"/>
    </source>
</evidence>
<dbReference type="SMART" id="SM00382">
    <property type="entry name" value="AAA"/>
    <property type="match status" value="2"/>
</dbReference>
<evidence type="ECO:0000259" key="14">
    <source>
        <dbReference type="PROSITE" id="PS50929"/>
    </source>
</evidence>
<feature type="transmembrane region" description="Helical" evidence="12">
    <location>
        <begin position="953"/>
        <end position="974"/>
    </location>
</feature>
<keyword evidence="4 12" id="KW-0812">Transmembrane</keyword>
<dbReference type="GO" id="GO:0016020">
    <property type="term" value="C:membrane"/>
    <property type="evidence" value="ECO:0000318"/>
    <property type="project" value="GO_Central"/>
</dbReference>
<feature type="region of interest" description="Disordered" evidence="11">
    <location>
        <begin position="456"/>
        <end position="480"/>
    </location>
</feature>
<dbReference type="SUPFAM" id="SSF90123">
    <property type="entry name" value="ABC transporter transmembrane region"/>
    <property type="match status" value="2"/>
</dbReference>
<dbReference type="Gene3D" id="3.40.50.300">
    <property type="entry name" value="P-loop containing nucleotide triphosphate hydrolases"/>
    <property type="match status" value="2"/>
</dbReference>
<dbReference type="Gene3D" id="1.20.1560.10">
    <property type="entry name" value="ABC transporter type 1, transmembrane domain"/>
    <property type="match status" value="2"/>
</dbReference>
<organism evidence="15 16">
    <name type="scientific">Strongylocentrotus purpuratus</name>
    <name type="common">Purple sea urchin</name>
    <dbReference type="NCBI Taxonomy" id="7668"/>
    <lineage>
        <taxon>Eukaryota</taxon>
        <taxon>Metazoa</taxon>
        <taxon>Echinodermata</taxon>
        <taxon>Eleutherozoa</taxon>
        <taxon>Echinozoa</taxon>
        <taxon>Echinoidea</taxon>
        <taxon>Euechinoidea</taxon>
        <taxon>Echinacea</taxon>
        <taxon>Camarodonta</taxon>
        <taxon>Echinidea</taxon>
        <taxon>Strongylocentrotidae</taxon>
        <taxon>Strongylocentrotus</taxon>
    </lineage>
</organism>
<dbReference type="OrthoDB" id="6500128at2759"/>
<keyword evidence="8 12" id="KW-1133">Transmembrane helix</keyword>
<dbReference type="GO" id="GO:0055085">
    <property type="term" value="P:transmembrane transport"/>
    <property type="evidence" value="ECO:0000318"/>
    <property type="project" value="GO_Central"/>
</dbReference>
<keyword evidence="5" id="KW-0677">Repeat</keyword>
<dbReference type="Pfam" id="PF00664">
    <property type="entry name" value="ABC_membrane"/>
    <property type="match status" value="2"/>
</dbReference>
<dbReference type="InterPro" id="IPR017871">
    <property type="entry name" value="ABC_transporter-like_CS"/>
</dbReference>
<feature type="region of interest" description="Disordered" evidence="11">
    <location>
        <begin position="751"/>
        <end position="779"/>
    </location>
</feature>
<protein>
    <submittedName>
        <fullName evidence="15">Uncharacterized protein</fullName>
    </submittedName>
</protein>
<dbReference type="OMA" id="MNIIRIC"/>
<feature type="domain" description="ABC transmembrane type-1" evidence="14">
    <location>
        <begin position="133"/>
        <end position="408"/>
    </location>
</feature>
<dbReference type="Proteomes" id="UP000007110">
    <property type="component" value="Unassembled WGS sequence"/>
</dbReference>
<keyword evidence="6" id="KW-0547">Nucleotide-binding</keyword>
<comment type="similarity">
    <text evidence="2">Belongs to the ABC transporter superfamily. ABCC family. Conjugate transporter (TC 3.A.1.208) subfamily.</text>
</comment>
<dbReference type="GeneID" id="593868"/>
<keyword evidence="3" id="KW-0813">Transport</keyword>
<name>A0A7M7NJQ7_STRPU</name>
<evidence type="ECO:0000256" key="8">
    <source>
        <dbReference type="ARBA" id="ARBA00022989"/>
    </source>
</evidence>
<accession>A0A7M7NJQ7</accession>
<dbReference type="FunFam" id="3.40.50.300:FF:000074">
    <property type="entry name" value="Multidrug resistance-associated protein 5 isoform 1"/>
    <property type="match status" value="1"/>
</dbReference>
<evidence type="ECO:0000313" key="16">
    <source>
        <dbReference type="Proteomes" id="UP000007110"/>
    </source>
</evidence>
<dbReference type="CDD" id="cd03250">
    <property type="entry name" value="ABCC_MRP_domain1"/>
    <property type="match status" value="1"/>
</dbReference>
<dbReference type="GO" id="GO:0012505">
    <property type="term" value="C:endomembrane system"/>
    <property type="evidence" value="ECO:0007669"/>
    <property type="project" value="UniProtKB-SubCell"/>
</dbReference>
<dbReference type="FunFam" id="1.20.1560.10:FF:000015">
    <property type="entry name" value="multidrug resistance-associated protein 5 isoform X1"/>
    <property type="match status" value="1"/>
</dbReference>
<dbReference type="CDD" id="cd18592">
    <property type="entry name" value="ABC_6TM_MRP5_8_9_D1"/>
    <property type="match status" value="1"/>
</dbReference>
<proteinExistence type="inferred from homology"/>
<dbReference type="PROSITE" id="PS00211">
    <property type="entry name" value="ABC_TRANSPORTER_1"/>
    <property type="match status" value="2"/>
</dbReference>
<evidence type="ECO:0000256" key="7">
    <source>
        <dbReference type="ARBA" id="ARBA00022840"/>
    </source>
</evidence>
<dbReference type="PROSITE" id="PS50929">
    <property type="entry name" value="ABC_TM1F"/>
    <property type="match status" value="2"/>
</dbReference>
<feature type="transmembrane region" description="Helical" evidence="12">
    <location>
        <begin position="244"/>
        <end position="263"/>
    </location>
</feature>
<dbReference type="GO" id="GO:0140359">
    <property type="term" value="F:ABC-type transporter activity"/>
    <property type="evidence" value="ECO:0000318"/>
    <property type="project" value="GO_Central"/>
</dbReference>
<dbReference type="InterPro" id="IPR036640">
    <property type="entry name" value="ABC1_TM_sf"/>
</dbReference>
<dbReference type="PANTHER" id="PTHR24223:SF447">
    <property type="entry name" value="MULTIDRUG RESISTANCE-ASSOCIATED PROTEIN 5"/>
    <property type="match status" value="1"/>
</dbReference>
<evidence type="ECO:0000256" key="4">
    <source>
        <dbReference type="ARBA" id="ARBA00022692"/>
    </source>
</evidence>
<evidence type="ECO:0000256" key="2">
    <source>
        <dbReference type="ARBA" id="ARBA00009726"/>
    </source>
</evidence>
<dbReference type="FunFam" id="1.20.1560.10:FF:000012">
    <property type="entry name" value="ATP binding cassette subfamily C member 5"/>
    <property type="match status" value="1"/>
</dbReference>
<evidence type="ECO:0000256" key="5">
    <source>
        <dbReference type="ARBA" id="ARBA00022737"/>
    </source>
</evidence>
<feature type="transmembrane region" description="Helical" evidence="12">
    <location>
        <begin position="1044"/>
        <end position="1061"/>
    </location>
</feature>
<feature type="transmembrane region" description="Helical" evidence="12">
    <location>
        <begin position="173"/>
        <end position="196"/>
    </location>
</feature>
<feature type="transmembrane region" description="Helical" evidence="12">
    <location>
        <begin position="926"/>
        <end position="947"/>
    </location>
</feature>
<dbReference type="EnsemblMetazoa" id="XM_030981637">
    <property type="protein sequence ID" value="XP_030837497"/>
    <property type="gene ID" value="LOC593868"/>
</dbReference>
<feature type="domain" description="ABC transporter" evidence="13">
    <location>
        <begin position="1134"/>
        <end position="1368"/>
    </location>
</feature>
<feature type="domain" description="ABC transmembrane type-1" evidence="14">
    <location>
        <begin position="804"/>
        <end position="1097"/>
    </location>
</feature>
<comment type="subcellular location">
    <subcellularLocation>
        <location evidence="1">Endomembrane system</location>
        <topology evidence="1">Multi-pass membrane protein</topology>
    </subcellularLocation>
</comment>
<dbReference type="FunFam" id="3.40.50.300:FF:002835">
    <property type="entry name" value="Predicted protein"/>
    <property type="match status" value="1"/>
</dbReference>
<evidence type="ECO:0000256" key="9">
    <source>
        <dbReference type="ARBA" id="ARBA00023136"/>
    </source>
</evidence>
<evidence type="ECO:0000256" key="3">
    <source>
        <dbReference type="ARBA" id="ARBA00022448"/>
    </source>
</evidence>
<dbReference type="Pfam" id="PF00005">
    <property type="entry name" value="ABC_tran"/>
    <property type="match status" value="2"/>
</dbReference>
<dbReference type="InterPro" id="IPR003593">
    <property type="entry name" value="AAA+_ATPase"/>
</dbReference>
<feature type="transmembrane region" description="Helical" evidence="12">
    <location>
        <begin position="269"/>
        <end position="289"/>
    </location>
</feature>
<evidence type="ECO:0000256" key="1">
    <source>
        <dbReference type="ARBA" id="ARBA00004127"/>
    </source>
</evidence>
<dbReference type="InterPro" id="IPR050173">
    <property type="entry name" value="ABC_transporter_C-like"/>
</dbReference>
<keyword evidence="10" id="KW-0325">Glycoprotein</keyword>
<keyword evidence="9 12" id="KW-0472">Membrane</keyword>
<dbReference type="GO" id="GO:0016887">
    <property type="term" value="F:ATP hydrolysis activity"/>
    <property type="evidence" value="ECO:0007669"/>
    <property type="project" value="InterPro"/>
</dbReference>
<dbReference type="InterPro" id="IPR011527">
    <property type="entry name" value="ABC1_TM_dom"/>
</dbReference>
<dbReference type="PROSITE" id="PS50893">
    <property type="entry name" value="ABC_TRANSPORTER_2"/>
    <property type="match status" value="2"/>
</dbReference>
<dbReference type="CDD" id="cd18599">
    <property type="entry name" value="ABC_6TM_MRP5_8_9_D2"/>
    <property type="match status" value="1"/>
</dbReference>
<reference evidence="16" key="1">
    <citation type="submission" date="2015-02" db="EMBL/GenBank/DDBJ databases">
        <title>Genome sequencing for Strongylocentrotus purpuratus.</title>
        <authorList>
            <person name="Murali S."/>
            <person name="Liu Y."/>
            <person name="Vee V."/>
            <person name="English A."/>
            <person name="Wang M."/>
            <person name="Skinner E."/>
            <person name="Han Y."/>
            <person name="Muzny D.M."/>
            <person name="Worley K.C."/>
            <person name="Gibbs R.A."/>
        </authorList>
    </citation>
    <scope>NUCLEOTIDE SEQUENCE</scope>
</reference>
<dbReference type="InterPro" id="IPR027417">
    <property type="entry name" value="P-loop_NTPase"/>
</dbReference>
<dbReference type="CDD" id="cd03244">
    <property type="entry name" value="ABCC_MRP_domain2"/>
    <property type="match status" value="1"/>
</dbReference>
<feature type="transmembrane region" description="Helical" evidence="12">
    <location>
        <begin position="853"/>
        <end position="877"/>
    </location>
</feature>
<keyword evidence="7" id="KW-0067">ATP-binding</keyword>
<dbReference type="InParanoid" id="A0A7M7NJQ7"/>